<evidence type="ECO:0000313" key="11">
    <source>
        <dbReference type="Proteomes" id="UP000554482"/>
    </source>
</evidence>
<reference evidence="10 11" key="1">
    <citation type="submission" date="2020-06" db="EMBL/GenBank/DDBJ databases">
        <title>Transcriptomic and genomic resources for Thalictrum thalictroides and T. hernandezii: Facilitating candidate gene discovery in an emerging model plant lineage.</title>
        <authorList>
            <person name="Arias T."/>
            <person name="Riano-Pachon D.M."/>
            <person name="Di Stilio V.S."/>
        </authorList>
    </citation>
    <scope>NUCLEOTIDE SEQUENCE [LARGE SCALE GENOMIC DNA]</scope>
    <source>
        <strain evidence="11">cv. WT478/WT964</strain>
        <tissue evidence="10">Leaves</tissue>
    </source>
</reference>
<keyword evidence="3" id="KW-0813">Transport</keyword>
<dbReference type="InterPro" id="IPR030189">
    <property type="entry name" value="UPS_plant"/>
</dbReference>
<keyword evidence="7 9" id="KW-1133">Transmembrane helix</keyword>
<dbReference type="OrthoDB" id="1910534at2759"/>
<dbReference type="GO" id="GO:0016020">
    <property type="term" value="C:membrane"/>
    <property type="evidence" value="ECO:0007669"/>
    <property type="project" value="UniProtKB-SubCell"/>
</dbReference>
<evidence type="ECO:0000256" key="3">
    <source>
        <dbReference type="ARBA" id="ARBA00022448"/>
    </source>
</evidence>
<keyword evidence="11" id="KW-1185">Reference proteome</keyword>
<evidence type="ECO:0000256" key="9">
    <source>
        <dbReference type="SAM" id="Phobius"/>
    </source>
</evidence>
<feature type="transmembrane region" description="Helical" evidence="9">
    <location>
        <begin position="239"/>
        <end position="258"/>
    </location>
</feature>
<keyword evidence="6" id="KW-0067">ATP-binding</keyword>
<protein>
    <submittedName>
        <fullName evidence="10">Ureide permease</fullName>
    </submittedName>
</protein>
<dbReference type="Proteomes" id="UP000554482">
    <property type="component" value="Unassembled WGS sequence"/>
</dbReference>
<evidence type="ECO:0000256" key="7">
    <source>
        <dbReference type="ARBA" id="ARBA00022989"/>
    </source>
</evidence>
<comment type="subcellular location">
    <subcellularLocation>
        <location evidence="1">Membrane</location>
        <topology evidence="1">Multi-pass membrane protein</topology>
    </subcellularLocation>
</comment>
<feature type="transmembrane region" description="Helical" evidence="9">
    <location>
        <begin position="42"/>
        <end position="60"/>
    </location>
</feature>
<feature type="transmembrane region" description="Helical" evidence="9">
    <location>
        <begin position="6"/>
        <end position="30"/>
    </location>
</feature>
<accession>A0A7J6V4E4</accession>
<comment type="similarity">
    <text evidence="2">Belongs to the plant ureide permease (TC 2.A.7.19) family.</text>
</comment>
<dbReference type="PANTHER" id="PTHR31081:SF18">
    <property type="entry name" value="UREIDE PERMEASE 2-LIKE ISOFORM X1"/>
    <property type="match status" value="1"/>
</dbReference>
<keyword evidence="4 9" id="KW-0812">Transmembrane</keyword>
<dbReference type="EMBL" id="JABWDY010038104">
    <property type="protein sequence ID" value="KAF5179939.1"/>
    <property type="molecule type" value="Genomic_DNA"/>
</dbReference>
<dbReference type="AlphaFoldDB" id="A0A7J6V4E4"/>
<evidence type="ECO:0000256" key="5">
    <source>
        <dbReference type="ARBA" id="ARBA00022741"/>
    </source>
</evidence>
<organism evidence="10 11">
    <name type="scientific">Thalictrum thalictroides</name>
    <name type="common">Rue-anemone</name>
    <name type="synonym">Anemone thalictroides</name>
    <dbReference type="NCBI Taxonomy" id="46969"/>
    <lineage>
        <taxon>Eukaryota</taxon>
        <taxon>Viridiplantae</taxon>
        <taxon>Streptophyta</taxon>
        <taxon>Embryophyta</taxon>
        <taxon>Tracheophyta</taxon>
        <taxon>Spermatophyta</taxon>
        <taxon>Magnoliopsida</taxon>
        <taxon>Ranunculales</taxon>
        <taxon>Ranunculaceae</taxon>
        <taxon>Thalictroideae</taxon>
        <taxon>Thalictrum</taxon>
    </lineage>
</organism>
<proteinExistence type="inferred from homology"/>
<dbReference type="PANTHER" id="PTHR31081">
    <property type="entry name" value="UREIDE PERMEASE 1-RELATED-RELATED"/>
    <property type="match status" value="1"/>
</dbReference>
<evidence type="ECO:0000256" key="2">
    <source>
        <dbReference type="ARBA" id="ARBA00005931"/>
    </source>
</evidence>
<feature type="transmembrane region" description="Helical" evidence="9">
    <location>
        <begin position="278"/>
        <end position="303"/>
    </location>
</feature>
<evidence type="ECO:0000256" key="8">
    <source>
        <dbReference type="ARBA" id="ARBA00023136"/>
    </source>
</evidence>
<dbReference type="InterPro" id="IPR009834">
    <property type="entry name" value="Ureide_permease"/>
</dbReference>
<feature type="transmembrane region" description="Helical" evidence="9">
    <location>
        <begin position="350"/>
        <end position="370"/>
    </location>
</feature>
<dbReference type="GO" id="GO:0005274">
    <property type="term" value="F:allantoin:proton symporter activity"/>
    <property type="evidence" value="ECO:0007669"/>
    <property type="project" value="TreeGrafter"/>
</dbReference>
<evidence type="ECO:0000256" key="1">
    <source>
        <dbReference type="ARBA" id="ARBA00004141"/>
    </source>
</evidence>
<gene>
    <name evidence="10" type="ORF">FRX31_030469</name>
</gene>
<comment type="caution">
    <text evidence="10">The sequence shown here is derived from an EMBL/GenBank/DDBJ whole genome shotgun (WGS) entry which is preliminary data.</text>
</comment>
<evidence type="ECO:0000256" key="4">
    <source>
        <dbReference type="ARBA" id="ARBA00022692"/>
    </source>
</evidence>
<keyword evidence="8 9" id="KW-0472">Membrane</keyword>
<feature type="transmembrane region" description="Helical" evidence="9">
    <location>
        <begin position="104"/>
        <end position="129"/>
    </location>
</feature>
<feature type="transmembrane region" description="Helical" evidence="9">
    <location>
        <begin position="80"/>
        <end position="97"/>
    </location>
</feature>
<dbReference type="Pfam" id="PF07168">
    <property type="entry name" value="Ureide_permease"/>
    <property type="match status" value="1"/>
</dbReference>
<feature type="transmembrane region" description="Helical" evidence="9">
    <location>
        <begin position="324"/>
        <end position="344"/>
    </location>
</feature>
<feature type="transmembrane region" description="Helical" evidence="9">
    <location>
        <begin position="141"/>
        <end position="162"/>
    </location>
</feature>
<name>A0A7J6V4E4_THATH</name>
<feature type="transmembrane region" description="Helical" evidence="9">
    <location>
        <begin position="382"/>
        <end position="401"/>
    </location>
</feature>
<evidence type="ECO:0000256" key="6">
    <source>
        <dbReference type="ARBA" id="ARBA00022840"/>
    </source>
</evidence>
<evidence type="ECO:0000313" key="10">
    <source>
        <dbReference type="EMBL" id="KAF5179939.1"/>
    </source>
</evidence>
<dbReference type="GO" id="GO:0015505">
    <property type="term" value="F:uracil:monoatomic cation symporter activity"/>
    <property type="evidence" value="ECO:0007669"/>
    <property type="project" value="TreeGrafter"/>
</dbReference>
<dbReference type="GO" id="GO:0005524">
    <property type="term" value="F:ATP binding"/>
    <property type="evidence" value="ECO:0007669"/>
    <property type="project" value="UniProtKB-KW"/>
</dbReference>
<keyword evidence="5" id="KW-0547">Nucleotide-binding</keyword>
<sequence length="407" mass="44427">MYMVESKGGAIVCMFLAIIFLGTWPAIMNLLERRGRHPQHTYIDDSIASLLVATIIALTIGQIGKSKPDVPNFTTQIFQNNWPCVLFAMAAGIFQGLGNLTTQYAWAFVGLSVTEVITSSIAVVVGTTLNYFLDEQINRAAILFFGVGCFMVAVFLGAAVHFSNAADNEVKLSTVSNTCNEGGRAVEISGFQKVFPNKDGQKDLEQEAVHAQKAKFGSAEFLRQLENRRAIKVFGKRKLIGLGTAFFSGLCFSLYSPAFNIATNDHWQTMKEGIPHLVVYTAFFYFSVSCSMTTIILNIRFLYHPILNLPKSSLKAYLNDWSGRTLALLAGLLFGLGNGLQFMGGQAAGYAAADSVQALPLVSTFWGILLLGEYRRSSKKTYILLGSMLLMFSAATGLLMASSGQRN</sequence>